<evidence type="ECO:0000313" key="2">
    <source>
        <dbReference type="Proteomes" id="UP001237642"/>
    </source>
</evidence>
<dbReference type="AlphaFoldDB" id="A0AAD8GYT4"/>
<accession>A0AAD8GYT4</accession>
<evidence type="ECO:0000313" key="1">
    <source>
        <dbReference type="EMBL" id="KAK1356547.1"/>
    </source>
</evidence>
<sequence length="144" mass="17313">MDMSAFPKMLQFKQKMLPQAQLLRWANWFSQWKFEVRHIKGKDNFLPDFLSRTQWTIAPVFPLIYSIQKEDLPLHIKDKVLYSVLHKRSIEQLLAFQKIYIRRYSLSEGPLSNLPLHPAYPFLTILVVNQRFTFHFPKEAYLFL</sequence>
<reference evidence="1" key="1">
    <citation type="submission" date="2023-02" db="EMBL/GenBank/DDBJ databases">
        <title>Genome of toxic invasive species Heracleum sosnowskyi carries increased number of genes despite the absence of recent whole-genome duplications.</title>
        <authorList>
            <person name="Schelkunov M."/>
            <person name="Shtratnikova V."/>
            <person name="Makarenko M."/>
            <person name="Klepikova A."/>
            <person name="Omelchenko D."/>
            <person name="Novikova G."/>
            <person name="Obukhova E."/>
            <person name="Bogdanov V."/>
            <person name="Penin A."/>
            <person name="Logacheva M."/>
        </authorList>
    </citation>
    <scope>NUCLEOTIDE SEQUENCE</scope>
    <source>
        <strain evidence="1">Hsosn_3</strain>
        <tissue evidence="1">Leaf</tissue>
    </source>
</reference>
<dbReference type="Proteomes" id="UP001237642">
    <property type="component" value="Unassembled WGS sequence"/>
</dbReference>
<protein>
    <recommendedName>
        <fullName evidence="3">Reverse transcriptase RNase H-like domain-containing protein</fullName>
    </recommendedName>
</protein>
<name>A0AAD8GYT4_9APIA</name>
<gene>
    <name evidence="1" type="ORF">POM88_049803</name>
</gene>
<evidence type="ECO:0008006" key="3">
    <source>
        <dbReference type="Google" id="ProtNLM"/>
    </source>
</evidence>
<organism evidence="1 2">
    <name type="scientific">Heracleum sosnowskyi</name>
    <dbReference type="NCBI Taxonomy" id="360622"/>
    <lineage>
        <taxon>Eukaryota</taxon>
        <taxon>Viridiplantae</taxon>
        <taxon>Streptophyta</taxon>
        <taxon>Embryophyta</taxon>
        <taxon>Tracheophyta</taxon>
        <taxon>Spermatophyta</taxon>
        <taxon>Magnoliopsida</taxon>
        <taxon>eudicotyledons</taxon>
        <taxon>Gunneridae</taxon>
        <taxon>Pentapetalae</taxon>
        <taxon>asterids</taxon>
        <taxon>campanulids</taxon>
        <taxon>Apiales</taxon>
        <taxon>Apiaceae</taxon>
        <taxon>Apioideae</taxon>
        <taxon>apioid superclade</taxon>
        <taxon>Tordylieae</taxon>
        <taxon>Tordyliinae</taxon>
        <taxon>Heracleum</taxon>
    </lineage>
</organism>
<keyword evidence="2" id="KW-1185">Reference proteome</keyword>
<comment type="caution">
    <text evidence="1">The sequence shown here is derived from an EMBL/GenBank/DDBJ whole genome shotgun (WGS) entry which is preliminary data.</text>
</comment>
<proteinExistence type="predicted"/>
<dbReference type="EMBL" id="JAUIZM010000011">
    <property type="protein sequence ID" value="KAK1356547.1"/>
    <property type="molecule type" value="Genomic_DNA"/>
</dbReference>
<reference evidence="1" key="2">
    <citation type="submission" date="2023-05" db="EMBL/GenBank/DDBJ databases">
        <authorList>
            <person name="Schelkunov M.I."/>
        </authorList>
    </citation>
    <scope>NUCLEOTIDE SEQUENCE</scope>
    <source>
        <strain evidence="1">Hsosn_3</strain>
        <tissue evidence="1">Leaf</tissue>
    </source>
</reference>